<dbReference type="InterPro" id="IPR000719">
    <property type="entry name" value="Prot_kinase_dom"/>
</dbReference>
<keyword evidence="4" id="KW-1185">Reference proteome</keyword>
<feature type="compositionally biased region" description="Polar residues" evidence="1">
    <location>
        <begin position="387"/>
        <end position="398"/>
    </location>
</feature>
<accession>A0A8H5B4V3</accession>
<organism evidence="3 4">
    <name type="scientific">Psilocybe cf. subviscida</name>
    <dbReference type="NCBI Taxonomy" id="2480587"/>
    <lineage>
        <taxon>Eukaryota</taxon>
        <taxon>Fungi</taxon>
        <taxon>Dikarya</taxon>
        <taxon>Basidiomycota</taxon>
        <taxon>Agaricomycotina</taxon>
        <taxon>Agaricomycetes</taxon>
        <taxon>Agaricomycetidae</taxon>
        <taxon>Agaricales</taxon>
        <taxon>Agaricineae</taxon>
        <taxon>Strophariaceae</taxon>
        <taxon>Psilocybe</taxon>
    </lineage>
</organism>
<dbReference type="AlphaFoldDB" id="A0A8H5B4V3"/>
<feature type="domain" description="Protein kinase" evidence="2">
    <location>
        <begin position="250"/>
        <end position="678"/>
    </location>
</feature>
<reference evidence="3 4" key="1">
    <citation type="journal article" date="2020" name="ISME J.">
        <title>Uncovering the hidden diversity of litter-decomposition mechanisms in mushroom-forming fungi.</title>
        <authorList>
            <person name="Floudas D."/>
            <person name="Bentzer J."/>
            <person name="Ahren D."/>
            <person name="Johansson T."/>
            <person name="Persson P."/>
            <person name="Tunlid A."/>
        </authorList>
    </citation>
    <scope>NUCLEOTIDE SEQUENCE [LARGE SCALE GENOMIC DNA]</scope>
    <source>
        <strain evidence="3 4">CBS 101986</strain>
    </source>
</reference>
<name>A0A8H5B4V3_9AGAR</name>
<dbReference type="OrthoDB" id="312874at2759"/>
<feature type="region of interest" description="Disordered" evidence="1">
    <location>
        <begin position="387"/>
        <end position="409"/>
    </location>
</feature>
<dbReference type="InterPro" id="IPR040976">
    <property type="entry name" value="Pkinase_fungal"/>
</dbReference>
<proteinExistence type="predicted"/>
<dbReference type="GO" id="GO:0004672">
    <property type="term" value="F:protein kinase activity"/>
    <property type="evidence" value="ECO:0007669"/>
    <property type="project" value="InterPro"/>
</dbReference>
<evidence type="ECO:0000313" key="3">
    <source>
        <dbReference type="EMBL" id="KAF5316635.1"/>
    </source>
</evidence>
<comment type="caution">
    <text evidence="3">The sequence shown here is derived from an EMBL/GenBank/DDBJ whole genome shotgun (WGS) entry which is preliminary data.</text>
</comment>
<dbReference type="PANTHER" id="PTHR38248:SF2">
    <property type="entry name" value="FUNK1 11"/>
    <property type="match status" value="1"/>
</dbReference>
<dbReference type="Proteomes" id="UP000567179">
    <property type="component" value="Unassembled WGS sequence"/>
</dbReference>
<protein>
    <recommendedName>
        <fullName evidence="2">Protein kinase domain-containing protein</fullName>
    </recommendedName>
</protein>
<dbReference type="SUPFAM" id="SSF56112">
    <property type="entry name" value="Protein kinase-like (PK-like)"/>
    <property type="match status" value="1"/>
</dbReference>
<dbReference type="InterPro" id="IPR011009">
    <property type="entry name" value="Kinase-like_dom_sf"/>
</dbReference>
<gene>
    <name evidence="3" type="ORF">D9619_006093</name>
</gene>
<evidence type="ECO:0000259" key="2">
    <source>
        <dbReference type="PROSITE" id="PS50011"/>
    </source>
</evidence>
<dbReference type="Gene3D" id="1.10.510.10">
    <property type="entry name" value="Transferase(Phosphotransferase) domain 1"/>
    <property type="match status" value="1"/>
</dbReference>
<dbReference type="PROSITE" id="PS50011">
    <property type="entry name" value="PROTEIN_KINASE_DOM"/>
    <property type="match status" value="1"/>
</dbReference>
<dbReference type="PANTHER" id="PTHR38248">
    <property type="entry name" value="FUNK1 6"/>
    <property type="match status" value="1"/>
</dbReference>
<evidence type="ECO:0000313" key="4">
    <source>
        <dbReference type="Proteomes" id="UP000567179"/>
    </source>
</evidence>
<sequence length="737" mass="84559">MQLHDITPFLEHYAPCHVDTKLVNECLENMCSQDEPVIEMHGQGVYRWLFSKCSSRDRVMPIGCKNDMAAGLLQKTIGFIQRNFAIPSCLENRSNEQGTVDVTLTEGFPIEPSSMFGWTSQTDAIVPILGEAGGDDHHRFLAICRHIMDDDPRRKWIYGLTYKDNIMSAWYFSRAHAIGTHPFDYYENPARLVELILSFTSATSSQLGIDPLVRKCPCYTDGLSPSYIYEIPNAVAGLPSVFFKTVRCLYQERRSSVQGRGTRVWEVIQVRSADGLEEVNPEQHAVLKDVWLDADADTEVETMDTIFKAVDDFVEAGLKGRIEEELKKNSNFDCDPIAMQRLLAEFIDMDERFTDFDDTIKRRLLEHLTDKNYRSFFLTPLYAWQGQTSQRGGPNSRFQVPDPPRSVEAPRSVSKRQIRCVFREVCADLRAVGSLGNLMEIINQALDALRILYCVGWVHRDVSKGNLLVVKDASGRWKLKMSDFELSRRSGDGNGCIGTPYFMPYEVLKARHLLHKHRECDVEDSLAVHFNLLVGSPEYNRLKDINKNFCRRIAALPVITTGHIPDYDAPVCYNFQHDLESLWWLVHYCITKWVDHQPSHDYAEFIFQKTFTLSAERNDCFFDNFKSLGGRSLHPKIKVPFSDFMEKLRVAMHEEYVAREAFGQLHMPKSYSYIHNFFAKQLRELLLHHNDDWKAISITFCTGLPKVESQSPLAATKQVQAKAAVRARHKKPKLARK</sequence>
<dbReference type="GO" id="GO:0005524">
    <property type="term" value="F:ATP binding"/>
    <property type="evidence" value="ECO:0007669"/>
    <property type="project" value="InterPro"/>
</dbReference>
<evidence type="ECO:0000256" key="1">
    <source>
        <dbReference type="SAM" id="MobiDB-lite"/>
    </source>
</evidence>
<dbReference type="EMBL" id="JAACJJ010000042">
    <property type="protein sequence ID" value="KAF5316635.1"/>
    <property type="molecule type" value="Genomic_DNA"/>
</dbReference>
<dbReference type="Pfam" id="PF17667">
    <property type="entry name" value="Pkinase_fungal"/>
    <property type="match status" value="1"/>
</dbReference>